<gene>
    <name evidence="7" type="ORF">FHW18_002963</name>
</gene>
<evidence type="ECO:0000313" key="7">
    <source>
        <dbReference type="EMBL" id="NYE83692.1"/>
    </source>
</evidence>
<keyword evidence="5" id="KW-0732">Signal</keyword>
<keyword evidence="4" id="KW-1015">Disulfide bond</keyword>
<keyword evidence="8" id="KW-1185">Reference proteome</keyword>
<dbReference type="CDD" id="cd02968">
    <property type="entry name" value="SCO"/>
    <property type="match status" value="1"/>
</dbReference>
<sequence length="202" mass="22201">MPLPVTRRRVLRTALAATLLPSLAALAACAKKVEYHGIDLSQATFATDFKLKDPAGKERTLADFPNKVVMVFFGFTQCPDVCPTALARAVEMRGIMGADADKVQVVFITIDPERDTPEILKAYTEAFDPTFLGLRGDLAETKATADAFKVFYQKVPTGSSYTMDHTSLTYVFDQKGKLRLALRHDQSAQECASDIKTLMETA</sequence>
<evidence type="ECO:0000313" key="8">
    <source>
        <dbReference type="Proteomes" id="UP000542125"/>
    </source>
</evidence>
<dbReference type="AlphaFoldDB" id="A0A7Y9IV86"/>
<reference evidence="7 8" key="1">
    <citation type="submission" date="2020-07" db="EMBL/GenBank/DDBJ databases">
        <title>Genomic Encyclopedia of Type Strains, Phase IV (KMG-V): Genome sequencing to study the core and pangenomes of soil and plant-associated prokaryotes.</title>
        <authorList>
            <person name="Whitman W."/>
        </authorList>
    </citation>
    <scope>NUCLEOTIDE SEQUENCE [LARGE SCALE GENOMIC DNA]</scope>
    <source>
        <strain evidence="7 8">SAS40</strain>
    </source>
</reference>
<dbReference type="InterPro" id="IPR006311">
    <property type="entry name" value="TAT_signal"/>
</dbReference>
<dbReference type="GO" id="GO:0046872">
    <property type="term" value="F:metal ion binding"/>
    <property type="evidence" value="ECO:0007669"/>
    <property type="project" value="UniProtKB-KW"/>
</dbReference>
<comment type="caution">
    <text evidence="7">The sequence shown here is derived from an EMBL/GenBank/DDBJ whole genome shotgun (WGS) entry which is preliminary data.</text>
</comment>
<name>A0A7Y9IV86_9BURK</name>
<dbReference type="FunFam" id="3.40.30.10:FF:000013">
    <property type="entry name" value="Blast:Protein SCO1 homolog, mitochondrial"/>
    <property type="match status" value="1"/>
</dbReference>
<feature type="binding site" evidence="3">
    <location>
        <position position="82"/>
    </location>
    <ligand>
        <name>Cu cation</name>
        <dbReference type="ChEBI" id="CHEBI:23378"/>
    </ligand>
</feature>
<dbReference type="RefSeq" id="WP_179587473.1">
    <property type="nucleotide sequence ID" value="NZ_JACBYR010000001.1"/>
</dbReference>
<feature type="binding site" evidence="3">
    <location>
        <position position="78"/>
    </location>
    <ligand>
        <name>Cu cation</name>
        <dbReference type="ChEBI" id="CHEBI:23378"/>
    </ligand>
</feature>
<dbReference type="PROSITE" id="PS51257">
    <property type="entry name" value="PROKAR_LIPOPROTEIN"/>
    <property type="match status" value="1"/>
</dbReference>
<dbReference type="PROSITE" id="PS51318">
    <property type="entry name" value="TAT"/>
    <property type="match status" value="1"/>
</dbReference>
<evidence type="ECO:0000259" key="6">
    <source>
        <dbReference type="PROSITE" id="PS51352"/>
    </source>
</evidence>
<evidence type="ECO:0000256" key="5">
    <source>
        <dbReference type="SAM" id="SignalP"/>
    </source>
</evidence>
<accession>A0A7Y9IV86</accession>
<evidence type="ECO:0000256" key="4">
    <source>
        <dbReference type="PIRSR" id="PIRSR603782-2"/>
    </source>
</evidence>
<keyword evidence="2 3" id="KW-0186">Copper</keyword>
<dbReference type="Pfam" id="PF02630">
    <property type="entry name" value="SCO1-SenC"/>
    <property type="match status" value="1"/>
</dbReference>
<keyword evidence="3" id="KW-0479">Metal-binding</keyword>
<dbReference type="Gene3D" id="3.40.30.10">
    <property type="entry name" value="Glutaredoxin"/>
    <property type="match status" value="1"/>
</dbReference>
<dbReference type="EMBL" id="JACBYR010000001">
    <property type="protein sequence ID" value="NYE83692.1"/>
    <property type="molecule type" value="Genomic_DNA"/>
</dbReference>
<comment type="similarity">
    <text evidence="1">Belongs to the SCO1/2 family.</text>
</comment>
<dbReference type="SUPFAM" id="SSF52833">
    <property type="entry name" value="Thioredoxin-like"/>
    <property type="match status" value="1"/>
</dbReference>
<feature type="binding site" evidence="3">
    <location>
        <position position="165"/>
    </location>
    <ligand>
        <name>Cu cation</name>
        <dbReference type="ChEBI" id="CHEBI:23378"/>
    </ligand>
</feature>
<protein>
    <submittedName>
        <fullName evidence="7">Protein SCO1/2</fullName>
    </submittedName>
</protein>
<evidence type="ECO:0000256" key="2">
    <source>
        <dbReference type="ARBA" id="ARBA00023008"/>
    </source>
</evidence>
<dbReference type="InterPro" id="IPR013766">
    <property type="entry name" value="Thioredoxin_domain"/>
</dbReference>
<evidence type="ECO:0000256" key="3">
    <source>
        <dbReference type="PIRSR" id="PIRSR603782-1"/>
    </source>
</evidence>
<dbReference type="InterPro" id="IPR036249">
    <property type="entry name" value="Thioredoxin-like_sf"/>
</dbReference>
<dbReference type="Proteomes" id="UP000542125">
    <property type="component" value="Unassembled WGS sequence"/>
</dbReference>
<feature type="chain" id="PRO_5030664274" evidence="5">
    <location>
        <begin position="28"/>
        <end position="202"/>
    </location>
</feature>
<dbReference type="PANTHER" id="PTHR12151:SF25">
    <property type="entry name" value="LINALOOL DEHYDRATASE_ISOMERASE DOMAIN-CONTAINING PROTEIN"/>
    <property type="match status" value="1"/>
</dbReference>
<feature type="signal peptide" evidence="5">
    <location>
        <begin position="1"/>
        <end position="27"/>
    </location>
</feature>
<dbReference type="InterPro" id="IPR003782">
    <property type="entry name" value="SCO1/SenC"/>
</dbReference>
<dbReference type="PROSITE" id="PS51352">
    <property type="entry name" value="THIOREDOXIN_2"/>
    <property type="match status" value="1"/>
</dbReference>
<organism evidence="7 8">
    <name type="scientific">Pigmentiphaga litoralis</name>
    <dbReference type="NCBI Taxonomy" id="516702"/>
    <lineage>
        <taxon>Bacteria</taxon>
        <taxon>Pseudomonadati</taxon>
        <taxon>Pseudomonadota</taxon>
        <taxon>Betaproteobacteria</taxon>
        <taxon>Burkholderiales</taxon>
        <taxon>Alcaligenaceae</taxon>
        <taxon>Pigmentiphaga</taxon>
    </lineage>
</organism>
<feature type="disulfide bond" description="Redox-active" evidence="4">
    <location>
        <begin position="78"/>
        <end position="82"/>
    </location>
</feature>
<evidence type="ECO:0000256" key="1">
    <source>
        <dbReference type="ARBA" id="ARBA00010996"/>
    </source>
</evidence>
<proteinExistence type="inferred from homology"/>
<feature type="domain" description="Thioredoxin" evidence="6">
    <location>
        <begin position="40"/>
        <end position="200"/>
    </location>
</feature>
<dbReference type="PANTHER" id="PTHR12151">
    <property type="entry name" value="ELECTRON TRANSPORT PROTIN SCO1/SENC FAMILY MEMBER"/>
    <property type="match status" value="1"/>
</dbReference>